<dbReference type="OrthoDB" id="2518718at2759"/>
<protein>
    <submittedName>
        <fullName evidence="2">Uncharacterized protein</fullName>
    </submittedName>
</protein>
<evidence type="ECO:0000313" key="2">
    <source>
        <dbReference type="EMBL" id="KNE89029.1"/>
    </source>
</evidence>
<name>A0A0L0UQJ8_9BASI</name>
<dbReference type="STRING" id="1165861.A0A0L0UQJ8"/>
<proteinExistence type="predicted"/>
<organism evidence="2 3">
    <name type="scientific">Puccinia striiformis f. sp. tritici PST-78</name>
    <dbReference type="NCBI Taxonomy" id="1165861"/>
    <lineage>
        <taxon>Eukaryota</taxon>
        <taxon>Fungi</taxon>
        <taxon>Dikarya</taxon>
        <taxon>Basidiomycota</taxon>
        <taxon>Pucciniomycotina</taxon>
        <taxon>Pucciniomycetes</taxon>
        <taxon>Pucciniales</taxon>
        <taxon>Pucciniaceae</taxon>
        <taxon>Puccinia</taxon>
    </lineage>
</organism>
<feature type="region of interest" description="Disordered" evidence="1">
    <location>
        <begin position="145"/>
        <end position="206"/>
    </location>
</feature>
<accession>A0A0L0UQJ8</accession>
<evidence type="ECO:0000313" key="3">
    <source>
        <dbReference type="Proteomes" id="UP000054564"/>
    </source>
</evidence>
<feature type="compositionally biased region" description="Basic and acidic residues" evidence="1">
    <location>
        <begin position="159"/>
        <end position="168"/>
    </location>
</feature>
<feature type="region of interest" description="Disordered" evidence="1">
    <location>
        <begin position="245"/>
        <end position="267"/>
    </location>
</feature>
<feature type="compositionally biased region" description="Low complexity" evidence="1">
    <location>
        <begin position="9"/>
        <end position="19"/>
    </location>
</feature>
<feature type="region of interest" description="Disordered" evidence="1">
    <location>
        <begin position="1"/>
        <end position="50"/>
    </location>
</feature>
<dbReference type="AlphaFoldDB" id="A0A0L0UQJ8"/>
<dbReference type="EMBL" id="AJIL01000573">
    <property type="protein sequence ID" value="KNE89029.1"/>
    <property type="molecule type" value="Genomic_DNA"/>
</dbReference>
<comment type="caution">
    <text evidence="2">The sequence shown here is derived from an EMBL/GenBank/DDBJ whole genome shotgun (WGS) entry which is preliminary data.</text>
</comment>
<sequence>MPPNKKGHLATTKKAALKTLKSKQSKTTAKNARSKKKAESDKEVPTTQSHLKQEDYQIIIEWLSNKKNYKAYFGTGKAPAIGRPDKYKKAHTKSIATGFGVTSEDRKAGINSITEKLDNMCPLYDKMHNLLGQKPNVNPLCRADAEDTEDLSESSNEESSEHSSDDPLNKSSGHSENSHRRAHTSAIHPSLMAPQQKIFTQNGGGSDVEIVDASEVQINHPDRYDEEQIDREGERFMDNLLGNSSARLPSSEDLLTRPSKSPQKQGAELWEEDGTVTLERNKTYDRATLGIRQPSNRVPTKNASSHPNQLLMLPISKKIFHPTMRNQTMPLHLQRRQPPRRRQNEDQSPPKV</sequence>
<feature type="region of interest" description="Disordered" evidence="1">
    <location>
        <begin position="322"/>
        <end position="352"/>
    </location>
</feature>
<gene>
    <name evidence="2" type="ORF">PSTG_17515</name>
</gene>
<reference evidence="3" key="1">
    <citation type="submission" date="2014-03" db="EMBL/GenBank/DDBJ databases">
        <title>The Genome Sequence of Puccinia striiformis f. sp. tritici PST-78.</title>
        <authorList>
            <consortium name="The Broad Institute Genome Sequencing Platform"/>
            <person name="Cuomo C."/>
            <person name="Hulbert S."/>
            <person name="Chen X."/>
            <person name="Walker B."/>
            <person name="Young S.K."/>
            <person name="Zeng Q."/>
            <person name="Gargeya S."/>
            <person name="Fitzgerald M."/>
            <person name="Haas B."/>
            <person name="Abouelleil A."/>
            <person name="Alvarado L."/>
            <person name="Arachchi H.M."/>
            <person name="Berlin A.M."/>
            <person name="Chapman S.B."/>
            <person name="Goldberg J."/>
            <person name="Griggs A."/>
            <person name="Gujja S."/>
            <person name="Hansen M."/>
            <person name="Howarth C."/>
            <person name="Imamovic A."/>
            <person name="Larimer J."/>
            <person name="McCowan C."/>
            <person name="Montmayeur A."/>
            <person name="Murphy C."/>
            <person name="Neiman D."/>
            <person name="Pearson M."/>
            <person name="Priest M."/>
            <person name="Roberts A."/>
            <person name="Saif S."/>
            <person name="Shea T."/>
            <person name="Sisk P."/>
            <person name="Sykes S."/>
            <person name="Wortman J."/>
            <person name="Nusbaum C."/>
            <person name="Birren B."/>
        </authorList>
    </citation>
    <scope>NUCLEOTIDE SEQUENCE [LARGE SCALE GENOMIC DNA]</scope>
    <source>
        <strain evidence="3">race PST-78</strain>
    </source>
</reference>
<evidence type="ECO:0000256" key="1">
    <source>
        <dbReference type="SAM" id="MobiDB-lite"/>
    </source>
</evidence>
<keyword evidence="3" id="KW-1185">Reference proteome</keyword>
<feature type="compositionally biased region" description="Acidic residues" evidence="1">
    <location>
        <begin position="146"/>
        <end position="158"/>
    </location>
</feature>
<dbReference type="Proteomes" id="UP000054564">
    <property type="component" value="Unassembled WGS sequence"/>
</dbReference>